<sequence>MDKADGKITEVTELGGGFASPVYKNEYNKIDIQYTYDSRALLEDVQEGMVYIKFKIKDASGVEFSYENAIPWKNKNGITQQGFAKQIRTKPKFHESSFKKGITYDIVQRSVFRGGKWVDEIEDLTLKIDKITSKLDCK</sequence>
<evidence type="ECO:0000313" key="2">
    <source>
        <dbReference type="Proteomes" id="UP000474567"/>
    </source>
</evidence>
<keyword evidence="2" id="KW-1185">Reference proteome</keyword>
<evidence type="ECO:0000313" key="1">
    <source>
        <dbReference type="EMBL" id="CAA9200771.1"/>
    </source>
</evidence>
<reference evidence="1 2" key="1">
    <citation type="submission" date="2020-02" db="EMBL/GenBank/DDBJ databases">
        <authorList>
            <person name="Criscuolo A."/>
        </authorList>
    </citation>
    <scope>NUCLEOTIDE SEQUENCE [LARGE SCALE GENOMIC DNA]</scope>
    <source>
        <strain evidence="1">CECT7796</strain>
    </source>
</reference>
<organism evidence="1 2">
    <name type="scientific">Flavobacterium collinsii</name>
    <dbReference type="NCBI Taxonomy" id="1114861"/>
    <lineage>
        <taxon>Bacteria</taxon>
        <taxon>Pseudomonadati</taxon>
        <taxon>Bacteroidota</taxon>
        <taxon>Flavobacteriia</taxon>
        <taxon>Flavobacteriales</taxon>
        <taxon>Flavobacteriaceae</taxon>
        <taxon>Flavobacterium</taxon>
    </lineage>
</organism>
<dbReference type="Proteomes" id="UP000474567">
    <property type="component" value="Unassembled WGS sequence"/>
</dbReference>
<dbReference type="RefSeq" id="WP_173967306.1">
    <property type="nucleotide sequence ID" value="NZ_CADCST010000105.1"/>
</dbReference>
<comment type="caution">
    <text evidence="1">The sequence shown here is derived from an EMBL/GenBank/DDBJ whole genome shotgun (WGS) entry which is preliminary data.</text>
</comment>
<name>A0ABM8KLV6_9FLAO</name>
<accession>A0ABM8KLV6</accession>
<dbReference type="EMBL" id="CADCST010000105">
    <property type="protein sequence ID" value="CAA9200771.1"/>
    <property type="molecule type" value="Genomic_DNA"/>
</dbReference>
<proteinExistence type="predicted"/>
<protein>
    <submittedName>
        <fullName evidence="1">Uncharacterized protein</fullName>
    </submittedName>
</protein>
<gene>
    <name evidence="1" type="ORF">FLACOL7796_03434</name>
</gene>